<evidence type="ECO:0000259" key="16">
    <source>
        <dbReference type="Pfam" id="PF00694"/>
    </source>
</evidence>
<sequence length="894" mass="96768">MTERNPFGSKASLQTKAGTFDYYKLDALKDVADIAKLPFSIRVLLESALRNVDGYTINKEDVEKIATWGPETAGKIEIPFKPSRVILQDFTGVPAVVDLAALRSALQRMGGDPEKINPQVPVDLVIDHSVQVDSFGSSESIKINEKYEFERNRERYEFLHWGQKAFKNFSAVPPGTGIVHQVNLEFLAPGVCQRDGAAFPDSLVGTDSHTTMINGLGVLGWGVGGIEAEAVMLGQPIYMLMPEVVGFRLTGSLKEGTTATDLVLTITEILRKHGVVGKFVEFTGPGMVALSLADRATIANMAPEYGATMGFFPIDERTLEYMALTGRDDDQIDLVEQYCKANMLWHRAEDPTPSYSANLELDISTVEPSLAGPKRPQDRIALSNMKGNFAKALDAPAGHAGFALTADDHKKTGAVEGTDATITHGNVVIAAITSCTNTSNPSVLIAAGLLARKAVEKGLKTPPFVKTSLAPGSRVVSSYLEKLGLDKDLEELGFYTVGYGCTTCIGNSGPLPDNVAKPIRENNLVAASVLSGNRNFEGRVSPDVKANYLASPPLVVAYALAGTVTKDLTTEPIGQGRDGSDVFLKDIWPTLDEIQSAIKAVLTPEMFREQYGNTYTANETWNAIKGQDSAIYNWDEKSTYVQEPPFFQDMTLDVEPIKPINDMRVLAKLGDSVTTDHISPAGSFKPETPAGKYLTDNGVLPKDFNSYGSRRGNDRVMTRGTFANIRLRNQLAPGTEGGFTKDFTTGEVSTIYDASSNYKAAGTPLFVLAGKEYGTGSSRDWAAKGTILLGVRAVLAESFERIHRSNLVFMGVLPLQFKDGDSHASLGLTGEEHFSLPELSDDMTAGQDIKVVAKAADGTEKTFTVVSRIDTPVEIEYYRNGGILHTVLRQLAKA</sequence>
<dbReference type="CDD" id="cd01586">
    <property type="entry name" value="AcnA_IRP"/>
    <property type="match status" value="1"/>
</dbReference>
<reference evidence="17" key="1">
    <citation type="submission" date="2021-03" db="EMBL/GenBank/DDBJ databases">
        <authorList>
            <person name="Wang G."/>
        </authorList>
    </citation>
    <scope>NUCLEOTIDE SEQUENCE</scope>
    <source>
        <strain evidence="17">KCTC 12899</strain>
    </source>
</reference>
<comment type="cofactor">
    <cofactor evidence="2">
        <name>[4Fe-4S] cluster</name>
        <dbReference type="ChEBI" id="CHEBI:49883"/>
    </cofactor>
</comment>
<evidence type="ECO:0000256" key="4">
    <source>
        <dbReference type="ARBA" id="ARBA00005026"/>
    </source>
</evidence>
<dbReference type="NCBIfam" id="NF006757">
    <property type="entry name" value="PRK09277.1"/>
    <property type="match status" value="1"/>
</dbReference>
<keyword evidence="7" id="KW-0816">Tricarboxylic acid cycle</keyword>
<dbReference type="Gene3D" id="6.10.190.10">
    <property type="match status" value="1"/>
</dbReference>
<dbReference type="PROSITE" id="PS00450">
    <property type="entry name" value="ACONITASE_1"/>
    <property type="match status" value="1"/>
</dbReference>
<dbReference type="GO" id="GO:0003723">
    <property type="term" value="F:RNA binding"/>
    <property type="evidence" value="ECO:0007669"/>
    <property type="project" value="UniProtKB-KW"/>
</dbReference>
<keyword evidence="18" id="KW-1185">Reference proteome</keyword>
<proteinExistence type="inferred from homology"/>
<keyword evidence="8" id="KW-0479">Metal-binding</keyword>
<dbReference type="InterPro" id="IPR044137">
    <property type="entry name" value="AcnA_IRP_Swivel"/>
</dbReference>
<dbReference type="InterPro" id="IPR036008">
    <property type="entry name" value="Aconitase_4Fe-4S_dom"/>
</dbReference>
<evidence type="ECO:0000256" key="9">
    <source>
        <dbReference type="ARBA" id="ARBA00022884"/>
    </source>
</evidence>
<evidence type="ECO:0000256" key="12">
    <source>
        <dbReference type="ARBA" id="ARBA00023239"/>
    </source>
</evidence>
<evidence type="ECO:0000256" key="8">
    <source>
        <dbReference type="ARBA" id="ARBA00022723"/>
    </source>
</evidence>
<dbReference type="EC" id="4.2.1.3" evidence="14"/>
<dbReference type="Pfam" id="PF00694">
    <property type="entry name" value="Aconitase_C"/>
    <property type="match status" value="1"/>
</dbReference>
<dbReference type="PANTHER" id="PTHR11670">
    <property type="entry name" value="ACONITASE/IRON-RESPONSIVE ELEMENT FAMILY MEMBER"/>
    <property type="match status" value="1"/>
</dbReference>
<keyword evidence="9" id="KW-0694">RNA-binding</keyword>
<comment type="subunit">
    <text evidence="6">Monomer.</text>
</comment>
<evidence type="ECO:0000256" key="3">
    <source>
        <dbReference type="ARBA" id="ARBA00004717"/>
    </source>
</evidence>
<dbReference type="PRINTS" id="PR00415">
    <property type="entry name" value="ACONITASE"/>
</dbReference>
<comment type="catalytic activity">
    <reaction evidence="1">
        <text>(2S,3R)-3-hydroxybutane-1,2,3-tricarboxylate = 2-methyl-cis-aconitate + H2O</text>
        <dbReference type="Rhea" id="RHEA:17941"/>
        <dbReference type="ChEBI" id="CHEBI:15377"/>
        <dbReference type="ChEBI" id="CHEBI:57429"/>
        <dbReference type="ChEBI" id="CHEBI:57872"/>
        <dbReference type="EC" id="4.2.1.99"/>
    </reaction>
</comment>
<dbReference type="InterPro" id="IPR001030">
    <property type="entry name" value="Acoase/IPM_deHydtase_lsu_aba"/>
</dbReference>
<evidence type="ECO:0000313" key="17">
    <source>
        <dbReference type="EMBL" id="MBO1322109.1"/>
    </source>
</evidence>
<dbReference type="CDD" id="cd01580">
    <property type="entry name" value="AcnA_IRP_Swivel"/>
    <property type="match status" value="1"/>
</dbReference>
<dbReference type="GO" id="GO:0006099">
    <property type="term" value="P:tricarboxylic acid cycle"/>
    <property type="evidence" value="ECO:0007669"/>
    <property type="project" value="UniProtKB-UniPathway"/>
</dbReference>
<dbReference type="AlphaFoldDB" id="A0A8J7U6N3"/>
<feature type="domain" description="Aconitase/3-isopropylmalate dehydratase large subunit alpha/beta/alpha" evidence="15">
    <location>
        <begin position="74"/>
        <end position="562"/>
    </location>
</feature>
<dbReference type="InterPro" id="IPR015931">
    <property type="entry name" value="Acnase/IPM_dHydase_lsu_aba_1/3"/>
</dbReference>
<name>A0A8J7U6N3_9BACT</name>
<dbReference type="NCBIfam" id="TIGR01341">
    <property type="entry name" value="aconitase_1"/>
    <property type="match status" value="1"/>
</dbReference>
<dbReference type="InterPro" id="IPR006249">
    <property type="entry name" value="Aconitase/IRP2"/>
</dbReference>
<evidence type="ECO:0000256" key="1">
    <source>
        <dbReference type="ARBA" id="ARBA00000118"/>
    </source>
</evidence>
<dbReference type="Pfam" id="PF00330">
    <property type="entry name" value="Aconitase"/>
    <property type="match status" value="1"/>
</dbReference>
<evidence type="ECO:0000256" key="6">
    <source>
        <dbReference type="ARBA" id="ARBA00011245"/>
    </source>
</evidence>
<protein>
    <recommendedName>
        <fullName evidence="14">Aconitate hydratase</fullName>
        <shortName evidence="14">Aconitase</shortName>
        <ecNumber evidence="14">4.2.1.3</ecNumber>
    </recommendedName>
</protein>
<evidence type="ECO:0000256" key="2">
    <source>
        <dbReference type="ARBA" id="ARBA00001966"/>
    </source>
</evidence>
<dbReference type="SUPFAM" id="SSF52016">
    <property type="entry name" value="LeuD/IlvD-like"/>
    <property type="match status" value="1"/>
</dbReference>
<feature type="domain" description="Aconitase A/isopropylmalate dehydratase small subunit swivel" evidence="16">
    <location>
        <begin position="692"/>
        <end position="819"/>
    </location>
</feature>
<comment type="pathway">
    <text evidence="3">Carbohydrate metabolism; tricarboxylic acid cycle; isocitrate from oxaloacetate: step 2/2.</text>
</comment>
<dbReference type="FunFam" id="3.30.499.10:FF:000002">
    <property type="entry name" value="Aconitate hydratase"/>
    <property type="match status" value="1"/>
</dbReference>
<dbReference type="NCBIfam" id="NF009520">
    <property type="entry name" value="PRK12881.1"/>
    <property type="match status" value="1"/>
</dbReference>
<keyword evidence="12 14" id="KW-0456">Lyase</keyword>
<keyword evidence="11 14" id="KW-0411">Iron-sulfur</keyword>
<accession>A0A8J7U6N3</accession>
<evidence type="ECO:0000256" key="11">
    <source>
        <dbReference type="ARBA" id="ARBA00023014"/>
    </source>
</evidence>
<comment type="caution">
    <text evidence="17">The sequence shown here is derived from an EMBL/GenBank/DDBJ whole genome shotgun (WGS) entry which is preliminary data.</text>
</comment>
<dbReference type="EMBL" id="JAFREP010000031">
    <property type="protein sequence ID" value="MBO1322109.1"/>
    <property type="molecule type" value="Genomic_DNA"/>
</dbReference>
<dbReference type="FunFam" id="3.30.499.10:FF:000020">
    <property type="entry name" value="Aconitate hydratase A"/>
    <property type="match status" value="1"/>
</dbReference>
<evidence type="ECO:0000256" key="5">
    <source>
        <dbReference type="ARBA" id="ARBA00007185"/>
    </source>
</evidence>
<evidence type="ECO:0000259" key="15">
    <source>
        <dbReference type="Pfam" id="PF00330"/>
    </source>
</evidence>
<dbReference type="RefSeq" id="WP_207862080.1">
    <property type="nucleotide sequence ID" value="NZ_JAFREP010000031.1"/>
</dbReference>
<comment type="catalytic activity">
    <reaction evidence="13 14">
        <text>citrate = D-threo-isocitrate</text>
        <dbReference type="Rhea" id="RHEA:10336"/>
        <dbReference type="ChEBI" id="CHEBI:15562"/>
        <dbReference type="ChEBI" id="CHEBI:16947"/>
        <dbReference type="EC" id="4.2.1.3"/>
    </reaction>
</comment>
<comment type="similarity">
    <text evidence="5 14">Belongs to the aconitase/IPM isomerase family.</text>
</comment>
<dbReference type="InterPro" id="IPR000573">
    <property type="entry name" value="AconitaseA/IPMdHydase_ssu_swvl"/>
</dbReference>
<evidence type="ECO:0000256" key="7">
    <source>
        <dbReference type="ARBA" id="ARBA00022532"/>
    </source>
</evidence>
<organism evidence="17 18">
    <name type="scientific">Acanthopleuribacter pedis</name>
    <dbReference type="NCBI Taxonomy" id="442870"/>
    <lineage>
        <taxon>Bacteria</taxon>
        <taxon>Pseudomonadati</taxon>
        <taxon>Acidobacteriota</taxon>
        <taxon>Holophagae</taxon>
        <taxon>Acanthopleuribacterales</taxon>
        <taxon>Acanthopleuribacteraceae</taxon>
        <taxon>Acanthopleuribacter</taxon>
    </lineage>
</organism>
<dbReference type="Gene3D" id="3.30.499.10">
    <property type="entry name" value="Aconitase, domain 3"/>
    <property type="match status" value="2"/>
</dbReference>
<evidence type="ECO:0000256" key="14">
    <source>
        <dbReference type="RuleBase" id="RU361275"/>
    </source>
</evidence>
<dbReference type="FunFam" id="3.20.19.10:FF:000001">
    <property type="entry name" value="Aconitate hydratase"/>
    <property type="match status" value="1"/>
</dbReference>
<evidence type="ECO:0000256" key="13">
    <source>
        <dbReference type="ARBA" id="ARBA00023501"/>
    </source>
</evidence>
<dbReference type="GO" id="GO:0003994">
    <property type="term" value="F:aconitate hydratase activity"/>
    <property type="evidence" value="ECO:0007669"/>
    <property type="project" value="UniProtKB-EC"/>
</dbReference>
<dbReference type="Proteomes" id="UP000664417">
    <property type="component" value="Unassembled WGS sequence"/>
</dbReference>
<comment type="function">
    <text evidence="14">Catalyzes the isomerization of citrate to isocitrate via cis-aconitate.</text>
</comment>
<evidence type="ECO:0000313" key="18">
    <source>
        <dbReference type="Proteomes" id="UP000664417"/>
    </source>
</evidence>
<dbReference type="UniPathway" id="UPA00223">
    <property type="reaction ID" value="UER00718"/>
</dbReference>
<comment type="pathway">
    <text evidence="4">Organic acid metabolism; propanoate degradation.</text>
</comment>
<dbReference type="GO" id="GO:0046872">
    <property type="term" value="F:metal ion binding"/>
    <property type="evidence" value="ECO:0007669"/>
    <property type="project" value="UniProtKB-KW"/>
</dbReference>
<dbReference type="PROSITE" id="PS01244">
    <property type="entry name" value="ACONITASE_2"/>
    <property type="match status" value="1"/>
</dbReference>
<keyword evidence="10 14" id="KW-0408">Iron</keyword>
<dbReference type="GO" id="GO:0047456">
    <property type="term" value="F:2-methylisocitrate dehydratase activity"/>
    <property type="evidence" value="ECO:0007669"/>
    <property type="project" value="UniProtKB-EC"/>
</dbReference>
<dbReference type="InterPro" id="IPR015928">
    <property type="entry name" value="Aconitase/3IPM_dehydase_swvl"/>
</dbReference>
<dbReference type="Gene3D" id="3.20.19.10">
    <property type="entry name" value="Aconitase, domain 4"/>
    <property type="match status" value="1"/>
</dbReference>
<dbReference type="InterPro" id="IPR018136">
    <property type="entry name" value="Aconitase_4Fe-4S_BS"/>
</dbReference>
<dbReference type="GO" id="GO:0051539">
    <property type="term" value="F:4 iron, 4 sulfur cluster binding"/>
    <property type="evidence" value="ECO:0007669"/>
    <property type="project" value="UniProtKB-KW"/>
</dbReference>
<gene>
    <name evidence="17" type="primary">acnA</name>
    <name evidence="17" type="ORF">J3U88_26770</name>
</gene>
<dbReference type="SUPFAM" id="SSF53732">
    <property type="entry name" value="Aconitase iron-sulfur domain"/>
    <property type="match status" value="1"/>
</dbReference>
<keyword evidence="14" id="KW-0004">4Fe-4S</keyword>
<evidence type="ECO:0000256" key="10">
    <source>
        <dbReference type="ARBA" id="ARBA00023004"/>
    </source>
</evidence>